<proteinExistence type="predicted"/>
<keyword evidence="3" id="KW-1185">Reference proteome</keyword>
<dbReference type="EMBL" id="BJMD01000016">
    <property type="protein sequence ID" value="GEB19939.1"/>
    <property type="molecule type" value="Genomic_DNA"/>
</dbReference>
<dbReference type="AlphaFoldDB" id="A0A4Y3NMI5"/>
<dbReference type="Proteomes" id="UP000317715">
    <property type="component" value="Unassembled WGS sequence"/>
</dbReference>
<sequence>MGKGFTDEYRRQSRLRQSGVPKEGVQRDRDHAPHSQLLWQNLMFPTPGKPSQWRTGCQCHLENRQTAKNYARENRIEVLHRLSVTVNVRSRSGTQDEREPKADHRIPGSSRLAAP</sequence>
<feature type="compositionally biased region" description="Basic and acidic residues" evidence="1">
    <location>
        <begin position="94"/>
        <end position="106"/>
    </location>
</feature>
<feature type="compositionally biased region" description="Basic and acidic residues" evidence="1">
    <location>
        <begin position="24"/>
        <end position="33"/>
    </location>
</feature>
<reference evidence="2 3" key="1">
    <citation type="submission" date="2019-06" db="EMBL/GenBank/DDBJ databases">
        <title>Whole genome shotgun sequence of Paenarthrobacter aurescens NBRC 12136.</title>
        <authorList>
            <person name="Hosoyama A."/>
            <person name="Uohara A."/>
            <person name="Ohji S."/>
            <person name="Ichikawa N."/>
        </authorList>
    </citation>
    <scope>NUCLEOTIDE SEQUENCE [LARGE SCALE GENOMIC DNA]</scope>
    <source>
        <strain evidence="2 3">NBRC 12136</strain>
    </source>
</reference>
<organism evidence="2 3">
    <name type="scientific">Paenarthrobacter aurescens</name>
    <name type="common">Arthrobacter aurescens</name>
    <dbReference type="NCBI Taxonomy" id="43663"/>
    <lineage>
        <taxon>Bacteria</taxon>
        <taxon>Bacillati</taxon>
        <taxon>Actinomycetota</taxon>
        <taxon>Actinomycetes</taxon>
        <taxon>Micrococcales</taxon>
        <taxon>Micrococcaceae</taxon>
        <taxon>Paenarthrobacter</taxon>
    </lineage>
</organism>
<name>A0A4Y3NMI5_PAEAU</name>
<feature type="region of interest" description="Disordered" evidence="1">
    <location>
        <begin position="1"/>
        <end position="34"/>
    </location>
</feature>
<evidence type="ECO:0000313" key="3">
    <source>
        <dbReference type="Proteomes" id="UP000317715"/>
    </source>
</evidence>
<evidence type="ECO:0000256" key="1">
    <source>
        <dbReference type="SAM" id="MobiDB-lite"/>
    </source>
</evidence>
<protein>
    <submittedName>
        <fullName evidence="2">Uncharacterized protein</fullName>
    </submittedName>
</protein>
<gene>
    <name evidence="2" type="ORF">AAU01_26940</name>
</gene>
<accession>A0A4Y3NMI5</accession>
<feature type="compositionally biased region" description="Basic and acidic residues" evidence="1">
    <location>
        <begin position="1"/>
        <end position="11"/>
    </location>
</feature>
<feature type="region of interest" description="Disordered" evidence="1">
    <location>
        <begin position="88"/>
        <end position="115"/>
    </location>
</feature>
<comment type="caution">
    <text evidence="2">The sequence shown here is derived from an EMBL/GenBank/DDBJ whole genome shotgun (WGS) entry which is preliminary data.</text>
</comment>
<evidence type="ECO:0000313" key="2">
    <source>
        <dbReference type="EMBL" id="GEB19939.1"/>
    </source>
</evidence>